<protein>
    <submittedName>
        <fullName evidence="2">Uncharacterized protein</fullName>
    </submittedName>
</protein>
<feature type="region of interest" description="Disordered" evidence="1">
    <location>
        <begin position="25"/>
        <end position="63"/>
    </location>
</feature>
<evidence type="ECO:0000256" key="1">
    <source>
        <dbReference type="SAM" id="MobiDB-lite"/>
    </source>
</evidence>
<dbReference type="AlphaFoldDB" id="A0AAU8JD31"/>
<accession>A0AAU8JD31</accession>
<dbReference type="RefSeq" id="WP_054466682.1">
    <property type="nucleotide sequence ID" value="NZ_CP159837.1"/>
</dbReference>
<name>A0AAU8JD31_9CYAN</name>
<sequence length="63" mass="7067">MSQEPVFKVTNKMFEMLSDLQEQIDNGTIEDPVAKADDSPQSNPPENPTENREYSENNPPSAN</sequence>
<proteinExistence type="predicted"/>
<evidence type="ECO:0000313" key="2">
    <source>
        <dbReference type="EMBL" id="XCM36658.1"/>
    </source>
</evidence>
<dbReference type="EMBL" id="CP159837">
    <property type="protein sequence ID" value="XCM36658.1"/>
    <property type="molecule type" value="Genomic_DNA"/>
</dbReference>
<organism evidence="2">
    <name type="scientific">Planktothricoides raciborskii GIHE-MW2</name>
    <dbReference type="NCBI Taxonomy" id="2792601"/>
    <lineage>
        <taxon>Bacteria</taxon>
        <taxon>Bacillati</taxon>
        <taxon>Cyanobacteriota</taxon>
        <taxon>Cyanophyceae</taxon>
        <taxon>Oscillatoriophycideae</taxon>
        <taxon>Oscillatoriales</taxon>
        <taxon>Oscillatoriaceae</taxon>
        <taxon>Planktothricoides</taxon>
    </lineage>
</organism>
<reference evidence="2" key="1">
    <citation type="submission" date="2024-07" db="EMBL/GenBank/DDBJ databases">
        <authorList>
            <person name="Kim Y.J."/>
            <person name="Jeong J.Y."/>
        </authorList>
    </citation>
    <scope>NUCLEOTIDE SEQUENCE</scope>
    <source>
        <strain evidence="2">GIHE-MW2</strain>
    </source>
</reference>
<gene>
    <name evidence="2" type="ORF">ABWT76_005431</name>
</gene>